<comment type="caution">
    <text evidence="1">The sequence shown here is derived from an EMBL/GenBank/DDBJ whole genome shotgun (WGS) entry which is preliminary data.</text>
</comment>
<dbReference type="AlphaFoldDB" id="A0A645A6Z3"/>
<name>A0A645A6Z3_9ZZZZ</name>
<dbReference type="EMBL" id="VSSQ01011936">
    <property type="protein sequence ID" value="MPM48061.1"/>
    <property type="molecule type" value="Genomic_DNA"/>
</dbReference>
<gene>
    <name evidence="1" type="ORF">SDC9_94783</name>
</gene>
<sequence>MVQSFVKGEIPAYANVLFNIVGNNYPAITEYNLFLPFEKGNFIPKRVFMQPLAVLEFPCYKVPLLNPAQNIPVWHYAPFDAHNYWNHIVFGYPVHYYKGLPWNKDIYQWFLGTKSKTSCFFKDYIKISLLDASFETIIEYLCTPANPACAHPYCNVGLARNNLTGTVLFDF</sequence>
<reference evidence="1" key="1">
    <citation type="submission" date="2019-08" db="EMBL/GenBank/DDBJ databases">
        <authorList>
            <person name="Kucharzyk K."/>
            <person name="Murdoch R.W."/>
            <person name="Higgins S."/>
            <person name="Loffler F."/>
        </authorList>
    </citation>
    <scope>NUCLEOTIDE SEQUENCE</scope>
</reference>
<protein>
    <submittedName>
        <fullName evidence="1">Uncharacterized protein</fullName>
    </submittedName>
</protein>
<proteinExistence type="predicted"/>
<accession>A0A645A6Z3</accession>
<organism evidence="1">
    <name type="scientific">bioreactor metagenome</name>
    <dbReference type="NCBI Taxonomy" id="1076179"/>
    <lineage>
        <taxon>unclassified sequences</taxon>
        <taxon>metagenomes</taxon>
        <taxon>ecological metagenomes</taxon>
    </lineage>
</organism>
<evidence type="ECO:0000313" key="1">
    <source>
        <dbReference type="EMBL" id="MPM48061.1"/>
    </source>
</evidence>